<gene>
    <name evidence="2" type="ordered locus">Marme_2593</name>
</gene>
<dbReference type="EMBL" id="CP002583">
    <property type="protein sequence ID" value="ADZ91825.1"/>
    <property type="molecule type" value="Genomic_DNA"/>
</dbReference>
<keyword evidence="3" id="KW-1185">Reference proteome</keyword>
<evidence type="ECO:0000313" key="3">
    <source>
        <dbReference type="Proteomes" id="UP000001062"/>
    </source>
</evidence>
<evidence type="ECO:0008006" key="4">
    <source>
        <dbReference type="Google" id="ProtNLM"/>
    </source>
</evidence>
<dbReference type="STRING" id="717774.Marme_2593"/>
<dbReference type="RefSeq" id="WP_013661728.1">
    <property type="nucleotide sequence ID" value="NC_015276.1"/>
</dbReference>
<sequence precursor="true">MKFAKLLIITTAFTTYSYATEIDLASIDPDKARAYQAYLLTFEWPQGTSTEEITYQEIKNSTTIPSYDIPVDSADSTTLPATIEPLFNTFDRFNEKVGKHAKILANEKWTLIFPEAGFTHHETFHSTVNENGYADLSGEFSVKLGRYLETTLNYHHYLFAHDESDLTPSALPQDNNVDRPQSDTENTDAAPIENTTFNRPTKVFNLALKNKTASKKINYLDHPIIGTLLYFVPMELEDAIEQKALESFTPDLGENKTQEDLTSNELE</sequence>
<dbReference type="PATRIC" id="fig|717774.3.peg.2678"/>
<dbReference type="Proteomes" id="UP000001062">
    <property type="component" value="Chromosome"/>
</dbReference>
<feature type="region of interest" description="Disordered" evidence="1">
    <location>
        <begin position="168"/>
        <end position="195"/>
    </location>
</feature>
<evidence type="ECO:0000256" key="1">
    <source>
        <dbReference type="SAM" id="MobiDB-lite"/>
    </source>
</evidence>
<name>F2JWR1_MARM1</name>
<accession>F2JWR1</accession>
<dbReference type="HOGENOM" id="CLU_1089057_0_0_6"/>
<organism evidence="2 3">
    <name type="scientific">Marinomonas mediterranea (strain ATCC 700492 / JCM 21426 / NBRC 103028 / MMB-1)</name>
    <dbReference type="NCBI Taxonomy" id="717774"/>
    <lineage>
        <taxon>Bacteria</taxon>
        <taxon>Pseudomonadati</taxon>
        <taxon>Pseudomonadota</taxon>
        <taxon>Gammaproteobacteria</taxon>
        <taxon>Oceanospirillales</taxon>
        <taxon>Oceanospirillaceae</taxon>
        <taxon>Marinomonas</taxon>
    </lineage>
</organism>
<reference evidence="2 3" key="1">
    <citation type="journal article" date="2012" name="Stand. Genomic Sci.">
        <title>Complete genome sequence of the melanogenic marine bacterium Marinomonas mediterranea type strain (MMB-1(T)).</title>
        <authorList>
            <person name="Lucas-Elio P."/>
            <person name="Goodwin L."/>
            <person name="Woyke T."/>
            <person name="Pitluck S."/>
            <person name="Nolan M."/>
            <person name="Kyrpides N.C."/>
            <person name="Detter J.C."/>
            <person name="Copeland A."/>
            <person name="Teshima H."/>
            <person name="Bruce D."/>
            <person name="Detter C."/>
            <person name="Tapia R."/>
            <person name="Han S."/>
            <person name="Land M.L."/>
            <person name="Ivanova N."/>
            <person name="Mikhailova N."/>
            <person name="Johnston A.W."/>
            <person name="Sanchez-Amat A."/>
        </authorList>
    </citation>
    <scope>NUCLEOTIDE SEQUENCE [LARGE SCALE GENOMIC DNA]</scope>
    <source>
        <strain evidence="3">ATCC 700492 / JCM 21426 / NBRC 103028 / MMB-1</strain>
    </source>
</reference>
<dbReference type="KEGG" id="mme:Marme_2593"/>
<evidence type="ECO:0000313" key="2">
    <source>
        <dbReference type="EMBL" id="ADZ91825.1"/>
    </source>
</evidence>
<dbReference type="OrthoDB" id="5566524at2"/>
<proteinExistence type="predicted"/>
<protein>
    <recommendedName>
        <fullName evidence="4">Peptidoglycan-binding protein CsiV</fullName>
    </recommendedName>
</protein>
<dbReference type="eggNOG" id="ENOG5033EPB">
    <property type="taxonomic scope" value="Bacteria"/>
</dbReference>
<dbReference type="AlphaFoldDB" id="F2JWR1"/>